<dbReference type="EMBL" id="JACHXJ010000001">
    <property type="protein sequence ID" value="MBB3126601.1"/>
    <property type="molecule type" value="Genomic_DNA"/>
</dbReference>
<comment type="similarity">
    <text evidence="2">In the C-terminal section; belongs to the class-I pyridoxal-phosphate-dependent aminotransferase family.</text>
</comment>
<dbReference type="PROSITE" id="PS50949">
    <property type="entry name" value="HTH_GNTR"/>
    <property type="match status" value="1"/>
</dbReference>
<dbReference type="Pfam" id="PF00155">
    <property type="entry name" value="Aminotran_1_2"/>
    <property type="match status" value="1"/>
</dbReference>
<dbReference type="AlphaFoldDB" id="A0A839TIV6"/>
<comment type="caution">
    <text evidence="9">The sequence shown here is derived from an EMBL/GenBank/DDBJ whole genome shotgun (WGS) entry which is preliminary data.</text>
</comment>
<dbReference type="PANTHER" id="PTHR46577:SF1">
    <property type="entry name" value="HTH-TYPE TRANSCRIPTIONAL REGULATORY PROTEIN GABR"/>
    <property type="match status" value="1"/>
</dbReference>
<evidence type="ECO:0000256" key="3">
    <source>
        <dbReference type="ARBA" id="ARBA00022576"/>
    </source>
</evidence>
<evidence type="ECO:0000256" key="2">
    <source>
        <dbReference type="ARBA" id="ARBA00005384"/>
    </source>
</evidence>
<keyword evidence="7" id="KW-0804">Transcription</keyword>
<dbReference type="InterPro" id="IPR000524">
    <property type="entry name" value="Tscrpt_reg_HTH_GntR"/>
</dbReference>
<dbReference type="Pfam" id="PF00392">
    <property type="entry name" value="GntR"/>
    <property type="match status" value="1"/>
</dbReference>
<dbReference type="SUPFAM" id="SSF46785">
    <property type="entry name" value="Winged helix' DNA-binding domain"/>
    <property type="match status" value="1"/>
</dbReference>
<dbReference type="InterPro" id="IPR004839">
    <property type="entry name" value="Aminotransferase_I/II_large"/>
</dbReference>
<dbReference type="Gene3D" id="1.10.10.10">
    <property type="entry name" value="Winged helix-like DNA-binding domain superfamily/Winged helix DNA-binding domain"/>
    <property type="match status" value="1"/>
</dbReference>
<dbReference type="InterPro" id="IPR036388">
    <property type="entry name" value="WH-like_DNA-bd_sf"/>
</dbReference>
<dbReference type="PANTHER" id="PTHR46577">
    <property type="entry name" value="HTH-TYPE TRANSCRIPTIONAL REGULATORY PROTEIN GABR"/>
    <property type="match status" value="1"/>
</dbReference>
<dbReference type="InterPro" id="IPR015421">
    <property type="entry name" value="PyrdxlP-dep_Trfase_major"/>
</dbReference>
<dbReference type="CDD" id="cd00609">
    <property type="entry name" value="AAT_like"/>
    <property type="match status" value="1"/>
</dbReference>
<evidence type="ECO:0000256" key="7">
    <source>
        <dbReference type="ARBA" id="ARBA00023163"/>
    </source>
</evidence>
<dbReference type="GO" id="GO:0008483">
    <property type="term" value="F:transaminase activity"/>
    <property type="evidence" value="ECO:0007669"/>
    <property type="project" value="UniProtKB-KW"/>
</dbReference>
<dbReference type="CDD" id="cd07377">
    <property type="entry name" value="WHTH_GntR"/>
    <property type="match status" value="1"/>
</dbReference>
<keyword evidence="4" id="KW-0663">Pyridoxal phosphate</keyword>
<evidence type="ECO:0000313" key="10">
    <source>
        <dbReference type="Proteomes" id="UP000517523"/>
    </source>
</evidence>
<sequence length="471" mass="53524">MWGIELDRSLDVSLKRQIYQKLRDQMMNGTLKEGSPLPSTRELAQTLSVSRNTVNEAYDMLIAEGYAQSRQGAPTRVVGGLILDQAKQNAAQHHQEGAPASSFLADFKTGQPDLRQFPRYVWQRVSQKALGEMPMELLGYGGPQGLAQLREEIAAWLLRSKGLTVDTGDIYITAGATQALHLVADLLHTDHPEMLAEDPCNIEMIQTFIHKGYTVTPVPVDGHGLQTDALSLDHCGPIYVTPSHQFPLGGILPAARRAALIRFARRCGSYVIEDDYDSEYRYYGEPATPLYAMAPDRVIYIGTFSKVLFPALRIGYVLVPRELQSRWRRLRTYTDVQNPPFEQAALAEFLRTRKFDRHIARMKKLYRERRQALFDALGECFGERWRPWGDAAGLQLAVEFSGIAFDDSFREQARRSGIRTVPVEYHSIRKGRHTDKLLLGYGHLEPDEIRLGVHYIQQFINDYVQEHTLHR</sequence>
<keyword evidence="5" id="KW-0805">Transcription regulation</keyword>
<name>A0A839TIV6_9BACL</name>
<feature type="domain" description="HTH gntR-type" evidence="8">
    <location>
        <begin position="12"/>
        <end position="80"/>
    </location>
</feature>
<proteinExistence type="inferred from homology"/>
<evidence type="ECO:0000259" key="8">
    <source>
        <dbReference type="PROSITE" id="PS50949"/>
    </source>
</evidence>
<dbReference type="SUPFAM" id="SSF53383">
    <property type="entry name" value="PLP-dependent transferases"/>
    <property type="match status" value="1"/>
</dbReference>
<evidence type="ECO:0000313" key="9">
    <source>
        <dbReference type="EMBL" id="MBB3126601.1"/>
    </source>
</evidence>
<organism evidence="9 10">
    <name type="scientific">Paenibacillus rhizosphaerae</name>
    <dbReference type="NCBI Taxonomy" id="297318"/>
    <lineage>
        <taxon>Bacteria</taxon>
        <taxon>Bacillati</taxon>
        <taxon>Bacillota</taxon>
        <taxon>Bacilli</taxon>
        <taxon>Bacillales</taxon>
        <taxon>Paenibacillaceae</taxon>
        <taxon>Paenibacillus</taxon>
    </lineage>
</organism>
<evidence type="ECO:0000256" key="4">
    <source>
        <dbReference type="ARBA" id="ARBA00022898"/>
    </source>
</evidence>
<gene>
    <name evidence="9" type="ORF">FHS19_001255</name>
</gene>
<accession>A0A839TIV6</accession>
<dbReference type="InterPro" id="IPR051446">
    <property type="entry name" value="HTH_trans_reg/aminotransferase"/>
</dbReference>
<reference evidence="9 10" key="1">
    <citation type="submission" date="2020-08" db="EMBL/GenBank/DDBJ databases">
        <title>Genomic Encyclopedia of Type Strains, Phase III (KMG-III): the genomes of soil and plant-associated and newly described type strains.</title>
        <authorList>
            <person name="Whitman W."/>
        </authorList>
    </citation>
    <scope>NUCLEOTIDE SEQUENCE [LARGE SCALE GENOMIC DNA]</scope>
    <source>
        <strain evidence="9 10">CECT 5831</strain>
    </source>
</reference>
<keyword evidence="6" id="KW-0238">DNA-binding</keyword>
<dbReference type="InterPro" id="IPR036390">
    <property type="entry name" value="WH_DNA-bd_sf"/>
</dbReference>
<keyword evidence="3 9" id="KW-0032">Aminotransferase</keyword>
<dbReference type="SMART" id="SM00345">
    <property type="entry name" value="HTH_GNTR"/>
    <property type="match status" value="1"/>
</dbReference>
<dbReference type="GO" id="GO:0030170">
    <property type="term" value="F:pyridoxal phosphate binding"/>
    <property type="evidence" value="ECO:0007669"/>
    <property type="project" value="InterPro"/>
</dbReference>
<evidence type="ECO:0000256" key="6">
    <source>
        <dbReference type="ARBA" id="ARBA00023125"/>
    </source>
</evidence>
<dbReference type="Proteomes" id="UP000517523">
    <property type="component" value="Unassembled WGS sequence"/>
</dbReference>
<evidence type="ECO:0000256" key="1">
    <source>
        <dbReference type="ARBA" id="ARBA00001933"/>
    </source>
</evidence>
<dbReference type="GO" id="GO:0003700">
    <property type="term" value="F:DNA-binding transcription factor activity"/>
    <property type="evidence" value="ECO:0007669"/>
    <property type="project" value="InterPro"/>
</dbReference>
<evidence type="ECO:0000256" key="5">
    <source>
        <dbReference type="ARBA" id="ARBA00023015"/>
    </source>
</evidence>
<keyword evidence="9" id="KW-0808">Transferase</keyword>
<comment type="cofactor">
    <cofactor evidence="1">
        <name>pyridoxal 5'-phosphate</name>
        <dbReference type="ChEBI" id="CHEBI:597326"/>
    </cofactor>
</comment>
<dbReference type="Gene3D" id="3.40.640.10">
    <property type="entry name" value="Type I PLP-dependent aspartate aminotransferase-like (Major domain)"/>
    <property type="match status" value="1"/>
</dbReference>
<dbReference type="InterPro" id="IPR015424">
    <property type="entry name" value="PyrdxlP-dep_Trfase"/>
</dbReference>
<dbReference type="RefSeq" id="WP_183580033.1">
    <property type="nucleotide sequence ID" value="NZ_JACHXJ010000001.1"/>
</dbReference>
<dbReference type="PRINTS" id="PR00035">
    <property type="entry name" value="HTHGNTR"/>
</dbReference>
<protein>
    <submittedName>
        <fullName evidence="9">GntR family transcriptional regulator/MocR family aminotransferase</fullName>
    </submittedName>
</protein>
<dbReference type="GO" id="GO:0003677">
    <property type="term" value="F:DNA binding"/>
    <property type="evidence" value="ECO:0007669"/>
    <property type="project" value="UniProtKB-KW"/>
</dbReference>